<protein>
    <submittedName>
        <fullName evidence="1">Uncharacterized protein</fullName>
    </submittedName>
</protein>
<proteinExistence type="predicted"/>
<name>A0A0F9SKM1_9ZZZZ</name>
<reference evidence="1" key="1">
    <citation type="journal article" date="2015" name="Nature">
        <title>Complex archaea that bridge the gap between prokaryotes and eukaryotes.</title>
        <authorList>
            <person name="Spang A."/>
            <person name="Saw J.H."/>
            <person name="Jorgensen S.L."/>
            <person name="Zaremba-Niedzwiedzka K."/>
            <person name="Martijn J."/>
            <person name="Lind A.E."/>
            <person name="van Eijk R."/>
            <person name="Schleper C."/>
            <person name="Guy L."/>
            <person name="Ettema T.J."/>
        </authorList>
    </citation>
    <scope>NUCLEOTIDE SEQUENCE</scope>
</reference>
<organism evidence="1">
    <name type="scientific">marine sediment metagenome</name>
    <dbReference type="NCBI Taxonomy" id="412755"/>
    <lineage>
        <taxon>unclassified sequences</taxon>
        <taxon>metagenomes</taxon>
        <taxon>ecological metagenomes</taxon>
    </lineage>
</organism>
<accession>A0A0F9SKM1</accession>
<sequence>MSDNYEIIPAGEPISKSGIQTLLDGIRPVWKGRNLITRVERLLPIDPSSACQRLFNAAIHDLKEKILVVGIDVANDTAIKYRLPPIKREEDILEYNVSKTIDLTYRMGILKRPEWRRIHRCYEIRRDLEHEDDEYEAVLEDCFYIFKTSIDVVLSKDPIELLKVTDARELVESDTHISVSEEFLTDYTSAPKGRKKEITELLISFASDNSRPDIVRENSIELLRHVQSLTEKIVTIEIAAILESRLDRLGIDIKTAKISHACGALGYFKKVRLKDFFGKLKNDLKASGNDWSEQKKVCIKIEDIGGLIFCPIEHYEDIIRELAIMYIGERSYGRWSESRPVFFSNGAVPIIARIMENEGIKANEVLEKLRTKKPISIKATDKYLLRRFEKLLDYSNEIVE</sequence>
<comment type="caution">
    <text evidence="1">The sequence shown here is derived from an EMBL/GenBank/DDBJ whole genome shotgun (WGS) entry which is preliminary data.</text>
</comment>
<dbReference type="EMBL" id="LAZR01001890">
    <property type="protein sequence ID" value="KKN37491.1"/>
    <property type="molecule type" value="Genomic_DNA"/>
</dbReference>
<dbReference type="AlphaFoldDB" id="A0A0F9SKM1"/>
<gene>
    <name evidence="1" type="ORF">LCGC14_0762870</name>
</gene>
<evidence type="ECO:0000313" key="1">
    <source>
        <dbReference type="EMBL" id="KKN37491.1"/>
    </source>
</evidence>